<dbReference type="EMBL" id="MU004188">
    <property type="protein sequence ID" value="KAF2496009.1"/>
    <property type="molecule type" value="Genomic_DNA"/>
</dbReference>
<name>A0A6A6QV18_9PEZI</name>
<feature type="compositionally biased region" description="Basic and acidic residues" evidence="1">
    <location>
        <begin position="12"/>
        <end position="25"/>
    </location>
</feature>
<feature type="region of interest" description="Disordered" evidence="1">
    <location>
        <begin position="221"/>
        <end position="248"/>
    </location>
</feature>
<evidence type="ECO:0000313" key="3">
    <source>
        <dbReference type="Proteomes" id="UP000799750"/>
    </source>
</evidence>
<evidence type="ECO:0000256" key="1">
    <source>
        <dbReference type="SAM" id="MobiDB-lite"/>
    </source>
</evidence>
<reference evidence="2" key="1">
    <citation type="journal article" date="2020" name="Stud. Mycol.">
        <title>101 Dothideomycetes genomes: a test case for predicting lifestyles and emergence of pathogens.</title>
        <authorList>
            <person name="Haridas S."/>
            <person name="Albert R."/>
            <person name="Binder M."/>
            <person name="Bloem J."/>
            <person name="Labutti K."/>
            <person name="Salamov A."/>
            <person name="Andreopoulos B."/>
            <person name="Baker S."/>
            <person name="Barry K."/>
            <person name="Bills G."/>
            <person name="Bluhm B."/>
            <person name="Cannon C."/>
            <person name="Castanera R."/>
            <person name="Culley D."/>
            <person name="Daum C."/>
            <person name="Ezra D."/>
            <person name="Gonzalez J."/>
            <person name="Henrissat B."/>
            <person name="Kuo A."/>
            <person name="Liang C."/>
            <person name="Lipzen A."/>
            <person name="Lutzoni F."/>
            <person name="Magnuson J."/>
            <person name="Mondo S."/>
            <person name="Nolan M."/>
            <person name="Ohm R."/>
            <person name="Pangilinan J."/>
            <person name="Park H.-J."/>
            <person name="Ramirez L."/>
            <person name="Alfaro M."/>
            <person name="Sun H."/>
            <person name="Tritt A."/>
            <person name="Yoshinaga Y."/>
            <person name="Zwiers L.-H."/>
            <person name="Turgeon B."/>
            <person name="Goodwin S."/>
            <person name="Spatafora J."/>
            <person name="Crous P."/>
            <person name="Grigoriev I."/>
        </authorList>
    </citation>
    <scope>NUCLEOTIDE SEQUENCE</scope>
    <source>
        <strain evidence="2">CBS 269.34</strain>
    </source>
</reference>
<organism evidence="2 3">
    <name type="scientific">Lophium mytilinum</name>
    <dbReference type="NCBI Taxonomy" id="390894"/>
    <lineage>
        <taxon>Eukaryota</taxon>
        <taxon>Fungi</taxon>
        <taxon>Dikarya</taxon>
        <taxon>Ascomycota</taxon>
        <taxon>Pezizomycotina</taxon>
        <taxon>Dothideomycetes</taxon>
        <taxon>Pleosporomycetidae</taxon>
        <taxon>Mytilinidiales</taxon>
        <taxon>Mytilinidiaceae</taxon>
        <taxon>Lophium</taxon>
    </lineage>
</organism>
<evidence type="ECO:0000313" key="2">
    <source>
        <dbReference type="EMBL" id="KAF2496009.1"/>
    </source>
</evidence>
<feature type="compositionally biased region" description="Basic residues" evidence="1">
    <location>
        <begin position="237"/>
        <end position="247"/>
    </location>
</feature>
<feature type="region of interest" description="Disordered" evidence="1">
    <location>
        <begin position="1"/>
        <end position="25"/>
    </location>
</feature>
<dbReference type="Proteomes" id="UP000799750">
    <property type="component" value="Unassembled WGS sequence"/>
</dbReference>
<protein>
    <submittedName>
        <fullName evidence="2">Uncharacterized protein</fullName>
    </submittedName>
</protein>
<proteinExistence type="predicted"/>
<accession>A0A6A6QV18</accession>
<keyword evidence="3" id="KW-1185">Reference proteome</keyword>
<dbReference type="OrthoDB" id="10667056at2759"/>
<dbReference type="AlphaFoldDB" id="A0A6A6QV18"/>
<gene>
    <name evidence="2" type="ORF">BU16DRAFT_538615</name>
</gene>
<sequence length="345" mass="37502">MLRRPPRQAVSRRWEPSSRAQDEVRPCCGEARGGARGGRGRLVLANFFGVVERSERQSVRAKNKHPAQLRTMELGEEEREVGRERATRLWHCCSRRGLSGAHTTLTSATRARRARPWRGSRGAQGVISASWHWGWVGSQSAMAVVEAWLGAVGVDVGQTTPRPQCSSVGGVRVAAAPGPALLDSRARTARAGRRRYAGLLATTPLGGVEYLRAFALTNRGPLHPPPSLPTPASTPRRTTRCSRRQGHARQSARALSICGQSITSNSPQRFASLYFFNWRCSSPPIGRLSSQRAADPSTVVIPHLKHFPKSPPSSTPPLSKLSLVHGYLLTICATGQLKLLKLTAA</sequence>